<keyword evidence="10" id="KW-1208">Phospholipid metabolism</keyword>
<keyword evidence="6 13" id="KW-1133">Transmembrane helix</keyword>
<evidence type="ECO:0000256" key="3">
    <source>
        <dbReference type="ARBA" id="ARBA00022516"/>
    </source>
</evidence>
<dbReference type="RefSeq" id="WP_312032247.1">
    <property type="nucleotide sequence ID" value="NZ_CP051151.1"/>
</dbReference>
<dbReference type="PIRSF" id="PIRSF000847">
    <property type="entry name" value="Phos_ph_gly_syn"/>
    <property type="match status" value="1"/>
</dbReference>
<protein>
    <recommendedName>
        <fullName evidence="11">CDP-diacylglycerol--glycerol-3-phosphate 3-phosphatidyltransferase</fullName>
        <ecNumber evidence="11">2.7.8.5</ecNumber>
    </recommendedName>
</protein>
<dbReference type="GO" id="GO:0016020">
    <property type="term" value="C:membrane"/>
    <property type="evidence" value="ECO:0007669"/>
    <property type="project" value="UniProtKB-SubCell"/>
</dbReference>
<keyword evidence="5 13" id="KW-0812">Transmembrane</keyword>
<name>A0A7L6N3E9_9MOLU</name>
<dbReference type="EMBL" id="CP051151">
    <property type="protein sequence ID" value="QLY39767.1"/>
    <property type="molecule type" value="Genomic_DNA"/>
</dbReference>
<dbReference type="InterPro" id="IPR043130">
    <property type="entry name" value="CDP-OH_PTrfase_TM_dom"/>
</dbReference>
<dbReference type="PANTHER" id="PTHR14269">
    <property type="entry name" value="CDP-DIACYLGLYCEROL--GLYCEROL-3-PHOSPHATE 3-PHOSPHATIDYLTRANSFERASE-RELATED"/>
    <property type="match status" value="1"/>
</dbReference>
<keyword evidence="7" id="KW-0443">Lipid metabolism</keyword>
<evidence type="ECO:0000256" key="10">
    <source>
        <dbReference type="ARBA" id="ARBA00023264"/>
    </source>
</evidence>
<evidence type="ECO:0000256" key="8">
    <source>
        <dbReference type="ARBA" id="ARBA00023136"/>
    </source>
</evidence>
<evidence type="ECO:0000256" key="13">
    <source>
        <dbReference type="SAM" id="Phobius"/>
    </source>
</evidence>
<comment type="similarity">
    <text evidence="2 12">Belongs to the CDP-alcohol phosphatidyltransferase class-I family.</text>
</comment>
<dbReference type="Gene3D" id="1.20.120.1760">
    <property type="match status" value="1"/>
</dbReference>
<dbReference type="PANTHER" id="PTHR14269:SF62">
    <property type="entry name" value="CDP-DIACYLGLYCEROL--GLYCEROL-3-PHOSPHATE 3-PHOSPHATIDYLTRANSFERASE 1, CHLOROPLASTIC"/>
    <property type="match status" value="1"/>
</dbReference>
<feature type="transmembrane region" description="Helical" evidence="13">
    <location>
        <begin position="157"/>
        <end position="182"/>
    </location>
</feature>
<dbReference type="InterPro" id="IPR048254">
    <property type="entry name" value="CDP_ALCOHOL_P_TRANSF_CS"/>
</dbReference>
<evidence type="ECO:0000256" key="4">
    <source>
        <dbReference type="ARBA" id="ARBA00022679"/>
    </source>
</evidence>
<evidence type="ECO:0000256" key="2">
    <source>
        <dbReference type="ARBA" id="ARBA00010441"/>
    </source>
</evidence>
<comment type="subcellular location">
    <subcellularLocation>
        <location evidence="1">Membrane</location>
        <topology evidence="1">Multi-pass membrane protein</topology>
    </subcellularLocation>
</comment>
<dbReference type="GO" id="GO:0008444">
    <property type="term" value="F:CDP-diacylglycerol-glycerol-3-phosphate 3-phosphatidyltransferase activity"/>
    <property type="evidence" value="ECO:0007669"/>
    <property type="project" value="UniProtKB-UniRule"/>
</dbReference>
<dbReference type="PROSITE" id="PS00379">
    <property type="entry name" value="CDP_ALCOHOL_P_TRANSF"/>
    <property type="match status" value="1"/>
</dbReference>
<evidence type="ECO:0000256" key="7">
    <source>
        <dbReference type="ARBA" id="ARBA00023098"/>
    </source>
</evidence>
<dbReference type="InterPro" id="IPR000462">
    <property type="entry name" value="CDP-OH_P_trans"/>
</dbReference>
<reference evidence="14 15" key="1">
    <citation type="submission" date="2020-04" db="EMBL/GenBank/DDBJ databases">
        <authorList>
            <person name="Zheng R.K."/>
            <person name="Sun C.M."/>
        </authorList>
    </citation>
    <scope>NUCLEOTIDE SEQUENCE [LARGE SCALE GENOMIC DNA]</scope>
    <source>
        <strain evidence="15">zrk29</strain>
    </source>
</reference>
<feature type="transmembrane region" description="Helical" evidence="13">
    <location>
        <begin position="31"/>
        <end position="53"/>
    </location>
</feature>
<dbReference type="InterPro" id="IPR050324">
    <property type="entry name" value="CDP-alcohol_PTase-I"/>
</dbReference>
<accession>A0A7L6N3E9</accession>
<keyword evidence="4 12" id="KW-0808">Transferase</keyword>
<dbReference type="AlphaFoldDB" id="A0A7L6N3E9"/>
<evidence type="ECO:0000256" key="6">
    <source>
        <dbReference type="ARBA" id="ARBA00022989"/>
    </source>
</evidence>
<dbReference type="KEGG" id="tbk:HF295_02375"/>
<evidence type="ECO:0000256" key="11">
    <source>
        <dbReference type="NCBIfam" id="TIGR00560"/>
    </source>
</evidence>
<dbReference type="EC" id="2.7.8.5" evidence="11"/>
<keyword evidence="3" id="KW-0444">Lipid biosynthesis</keyword>
<keyword evidence="15" id="KW-1185">Reference proteome</keyword>
<dbReference type="Pfam" id="PF01066">
    <property type="entry name" value="CDP-OH_P_transf"/>
    <property type="match status" value="1"/>
</dbReference>
<evidence type="ECO:0000313" key="14">
    <source>
        <dbReference type="EMBL" id="QLY39767.1"/>
    </source>
</evidence>
<proteinExistence type="inferred from homology"/>
<feature type="transmembrane region" description="Helical" evidence="13">
    <location>
        <begin position="74"/>
        <end position="92"/>
    </location>
</feature>
<evidence type="ECO:0000256" key="9">
    <source>
        <dbReference type="ARBA" id="ARBA00023209"/>
    </source>
</evidence>
<feature type="transmembrane region" description="Helical" evidence="13">
    <location>
        <begin position="98"/>
        <end position="120"/>
    </location>
</feature>
<evidence type="ECO:0000256" key="12">
    <source>
        <dbReference type="RuleBase" id="RU003750"/>
    </source>
</evidence>
<keyword evidence="8 13" id="KW-0472">Membrane</keyword>
<dbReference type="Proteomes" id="UP000512167">
    <property type="component" value="Chromosome"/>
</dbReference>
<gene>
    <name evidence="14" type="primary">pgsA</name>
    <name evidence="14" type="ORF">HF295_02375</name>
</gene>
<evidence type="ECO:0000256" key="5">
    <source>
        <dbReference type="ARBA" id="ARBA00022692"/>
    </source>
</evidence>
<feature type="transmembrane region" description="Helical" evidence="13">
    <location>
        <begin position="132"/>
        <end position="151"/>
    </location>
</feature>
<keyword evidence="9" id="KW-0594">Phospholipid biosynthesis</keyword>
<dbReference type="InterPro" id="IPR004570">
    <property type="entry name" value="Phosphatidylglycerol_P_synth"/>
</dbReference>
<organism evidence="14 15">
    <name type="scientific">Hujiaoplasma nucleasis</name>
    <dbReference type="NCBI Taxonomy" id="2725268"/>
    <lineage>
        <taxon>Bacteria</taxon>
        <taxon>Bacillati</taxon>
        <taxon>Mycoplasmatota</taxon>
        <taxon>Mollicutes</taxon>
        <taxon>Candidatus Izemoplasmatales</taxon>
        <taxon>Hujiaoplasmataceae</taxon>
        <taxon>Hujiaoplasma</taxon>
    </lineage>
</organism>
<evidence type="ECO:0000256" key="1">
    <source>
        <dbReference type="ARBA" id="ARBA00004141"/>
    </source>
</evidence>
<evidence type="ECO:0000313" key="15">
    <source>
        <dbReference type="Proteomes" id="UP000512167"/>
    </source>
</evidence>
<dbReference type="GO" id="GO:0046474">
    <property type="term" value="P:glycerophospholipid biosynthetic process"/>
    <property type="evidence" value="ECO:0007669"/>
    <property type="project" value="TreeGrafter"/>
</dbReference>
<feature type="transmembrane region" description="Helical" evidence="13">
    <location>
        <begin position="7"/>
        <end position="25"/>
    </location>
</feature>
<dbReference type="NCBIfam" id="TIGR00560">
    <property type="entry name" value="pgsA"/>
    <property type="match status" value="1"/>
</dbReference>
<sequence length="192" mass="21875">MNLPNKLTLGRMLMIILFIIIYVLKDIIGSPYVYILGAIFVIASLTDFFDGYLARKHNLVTTFGKFVDPLADKLLVITALFVLSDMYALNGFTMTYWMPFWVVLIVVIRELLVTSIRLVAMEDGTVLAASQLGKYKTFFTMATITYYFFIMPIDTQVIQIIGIIFVGISVLLTLISMIDYFIKNYKIITKSI</sequence>